<proteinExistence type="predicted"/>
<keyword evidence="4 5" id="KW-0472">Membrane</keyword>
<dbReference type="GO" id="GO:0022857">
    <property type="term" value="F:transmembrane transporter activity"/>
    <property type="evidence" value="ECO:0007669"/>
    <property type="project" value="InterPro"/>
</dbReference>
<protein>
    <submittedName>
        <fullName evidence="7">MFS domain-containing protein</fullName>
    </submittedName>
</protein>
<keyword evidence="6" id="KW-1185">Reference proteome</keyword>
<feature type="transmembrane region" description="Helical" evidence="5">
    <location>
        <begin position="356"/>
        <end position="384"/>
    </location>
</feature>
<dbReference type="PANTHER" id="PTHR23507:SF11">
    <property type="entry name" value="SOLUTE CARRIER FAMILY RELATED"/>
    <property type="match status" value="1"/>
</dbReference>
<dbReference type="GO" id="GO:0016020">
    <property type="term" value="C:membrane"/>
    <property type="evidence" value="ECO:0007669"/>
    <property type="project" value="UniProtKB-SubCell"/>
</dbReference>
<evidence type="ECO:0000256" key="1">
    <source>
        <dbReference type="ARBA" id="ARBA00004141"/>
    </source>
</evidence>
<evidence type="ECO:0000256" key="5">
    <source>
        <dbReference type="SAM" id="Phobius"/>
    </source>
</evidence>
<organism evidence="6 7">
    <name type="scientific">Panagrellus redivivus</name>
    <name type="common">Microworm</name>
    <dbReference type="NCBI Taxonomy" id="6233"/>
    <lineage>
        <taxon>Eukaryota</taxon>
        <taxon>Metazoa</taxon>
        <taxon>Ecdysozoa</taxon>
        <taxon>Nematoda</taxon>
        <taxon>Chromadorea</taxon>
        <taxon>Rhabditida</taxon>
        <taxon>Tylenchina</taxon>
        <taxon>Panagrolaimomorpha</taxon>
        <taxon>Panagrolaimoidea</taxon>
        <taxon>Panagrolaimidae</taxon>
        <taxon>Panagrellus</taxon>
    </lineage>
</organism>
<dbReference type="Proteomes" id="UP000492821">
    <property type="component" value="Unassembled WGS sequence"/>
</dbReference>
<evidence type="ECO:0000256" key="2">
    <source>
        <dbReference type="ARBA" id="ARBA00022692"/>
    </source>
</evidence>
<dbReference type="SUPFAM" id="SSF103473">
    <property type="entry name" value="MFS general substrate transporter"/>
    <property type="match status" value="1"/>
</dbReference>
<dbReference type="WBParaSite" id="Pan_g14306.t1">
    <property type="protein sequence ID" value="Pan_g14306.t1"/>
    <property type="gene ID" value="Pan_g14306"/>
</dbReference>
<dbReference type="Pfam" id="PF07690">
    <property type="entry name" value="MFS_1"/>
    <property type="match status" value="1"/>
</dbReference>
<feature type="transmembrane region" description="Helical" evidence="5">
    <location>
        <begin position="88"/>
        <end position="107"/>
    </location>
</feature>
<feature type="transmembrane region" description="Helical" evidence="5">
    <location>
        <begin position="213"/>
        <end position="232"/>
    </location>
</feature>
<feature type="transmembrane region" description="Helical" evidence="5">
    <location>
        <begin position="145"/>
        <end position="169"/>
    </location>
</feature>
<reference evidence="6" key="1">
    <citation type="journal article" date="2013" name="Genetics">
        <title>The draft genome and transcriptome of Panagrellus redivivus are shaped by the harsh demands of a free-living lifestyle.</title>
        <authorList>
            <person name="Srinivasan J."/>
            <person name="Dillman A.R."/>
            <person name="Macchietto M.G."/>
            <person name="Heikkinen L."/>
            <person name="Lakso M."/>
            <person name="Fracchia K.M."/>
            <person name="Antoshechkin I."/>
            <person name="Mortazavi A."/>
            <person name="Wong G."/>
            <person name="Sternberg P.W."/>
        </authorList>
    </citation>
    <scope>NUCLEOTIDE SEQUENCE [LARGE SCALE GENOMIC DNA]</scope>
    <source>
        <strain evidence="6">MT8872</strain>
    </source>
</reference>
<evidence type="ECO:0000256" key="4">
    <source>
        <dbReference type="ARBA" id="ARBA00023136"/>
    </source>
</evidence>
<sequence length="476" mass="53408">MDENESVVVPHEEDIRWWKQAWRKISATTINVEIIIFVLSYCNTVRGVVKPALSEAKMRRTYPAPPDMSKSALKKYYNSKMVLWDQNYQYINLPIACISGLVFGAYSDYRGRKLPLLIGMASVFIDNAVYMLVWSDATDIPLQWLFLSAAVVGLLGDFMLLMSCVNSYLVDEYGDKKHLGVRMIIVSTVFSLGALCGSQTVHHVADKIGNFKVLYIVQGTIIATFLFALWLLKNPIPKRNDEESLITDAPSVQVTLYEAVVAKFKYVKNAFKIFYTSREGHRRGFLYASFGANFLDQLVFGEEKDLLGKYTRLDPFNWDTDEYSKYKSIRPITQIAGMIFGLVVLKKALKIRDTSIITMTIAAMGVCCLLIGLAQSSTLIYVSLAPDALHGLLNPLTYTFISCLVNPDEIGQTFAISTIAGKVAGLIQSAILDNVYRATLQWYQGFVWLLMSAISMIASLVYLWVHVIAKRESIGA</sequence>
<evidence type="ECO:0000256" key="3">
    <source>
        <dbReference type="ARBA" id="ARBA00022989"/>
    </source>
</evidence>
<accession>A0A7E4UYC1</accession>
<dbReference type="InterPro" id="IPR011701">
    <property type="entry name" value="MFS"/>
</dbReference>
<keyword evidence="2 5" id="KW-0812">Transmembrane</keyword>
<keyword evidence="3 5" id="KW-1133">Transmembrane helix</keyword>
<evidence type="ECO:0000313" key="6">
    <source>
        <dbReference type="Proteomes" id="UP000492821"/>
    </source>
</evidence>
<dbReference type="PANTHER" id="PTHR23507">
    <property type="entry name" value="ZGC:174356"/>
    <property type="match status" value="1"/>
</dbReference>
<feature type="transmembrane region" description="Helical" evidence="5">
    <location>
        <begin position="446"/>
        <end position="465"/>
    </location>
</feature>
<feature type="transmembrane region" description="Helical" evidence="5">
    <location>
        <begin position="114"/>
        <end position="133"/>
    </location>
</feature>
<reference evidence="7" key="2">
    <citation type="submission" date="2020-10" db="UniProtKB">
        <authorList>
            <consortium name="WormBaseParasite"/>
        </authorList>
    </citation>
    <scope>IDENTIFICATION</scope>
</reference>
<evidence type="ECO:0000313" key="7">
    <source>
        <dbReference type="WBParaSite" id="Pan_g14306.t1"/>
    </source>
</evidence>
<dbReference type="AlphaFoldDB" id="A0A7E4UYC1"/>
<feature type="transmembrane region" description="Helical" evidence="5">
    <location>
        <begin position="181"/>
        <end position="201"/>
    </location>
</feature>
<dbReference type="InterPro" id="IPR036259">
    <property type="entry name" value="MFS_trans_sf"/>
</dbReference>
<comment type="subcellular location">
    <subcellularLocation>
        <location evidence="1">Membrane</location>
        <topology evidence="1">Multi-pass membrane protein</topology>
    </subcellularLocation>
</comment>
<dbReference type="Gene3D" id="1.20.1250.20">
    <property type="entry name" value="MFS general substrate transporter like domains"/>
    <property type="match status" value="1"/>
</dbReference>
<name>A0A7E4UYC1_PANRE</name>